<comment type="caution">
    <text evidence="1">The sequence shown here is derived from an EMBL/GenBank/DDBJ whole genome shotgun (WGS) entry which is preliminary data.</text>
</comment>
<accession>A0A2N1MGI5</accession>
<evidence type="ECO:0000313" key="2">
    <source>
        <dbReference type="Proteomes" id="UP000233469"/>
    </source>
</evidence>
<dbReference type="VEuPathDB" id="FungiDB:RhiirFUN_012296"/>
<evidence type="ECO:0000313" key="1">
    <source>
        <dbReference type="EMBL" id="PKK60748.1"/>
    </source>
</evidence>
<dbReference type="AlphaFoldDB" id="A0A2N1MGI5"/>
<gene>
    <name evidence="1" type="ORF">RhiirC2_238636</name>
</gene>
<sequence>MTVANFKEQLYHIKEVKKANITKMNIYKVELELDSLEDDKTYTKDDINGTIMKPGHDLNEYFNDAEKKPKKGHLHIFIIPTPTGKCLPTFYFSNKKFAVIKYRVWSDLLFFYLFLATGQKRHADSGMFLTQ</sequence>
<reference evidence="1 2" key="2">
    <citation type="submission" date="2017-10" db="EMBL/GenBank/DDBJ databases">
        <title>Extensive intraspecific genome diversity in a model arbuscular mycorrhizal fungus.</title>
        <authorList>
            <person name="Chen E.C.H."/>
            <person name="Morin E."/>
            <person name="Baudet D."/>
            <person name="Noel J."/>
            <person name="Ndikumana S."/>
            <person name="Charron P."/>
            <person name="St-Onge C."/>
            <person name="Giorgi J."/>
            <person name="Grigoriev I.V."/>
            <person name="Roux C."/>
            <person name="Martin F.M."/>
            <person name="Corradi N."/>
        </authorList>
    </citation>
    <scope>NUCLEOTIDE SEQUENCE [LARGE SCALE GENOMIC DNA]</scope>
    <source>
        <strain evidence="1 2">C2</strain>
    </source>
</reference>
<dbReference type="Proteomes" id="UP000233469">
    <property type="component" value="Unassembled WGS sequence"/>
</dbReference>
<dbReference type="EMBL" id="LLXL01002474">
    <property type="protein sequence ID" value="PKK60748.1"/>
    <property type="molecule type" value="Genomic_DNA"/>
</dbReference>
<organism evidence="1 2">
    <name type="scientific">Rhizophagus irregularis</name>
    <dbReference type="NCBI Taxonomy" id="588596"/>
    <lineage>
        <taxon>Eukaryota</taxon>
        <taxon>Fungi</taxon>
        <taxon>Fungi incertae sedis</taxon>
        <taxon>Mucoromycota</taxon>
        <taxon>Glomeromycotina</taxon>
        <taxon>Glomeromycetes</taxon>
        <taxon>Glomerales</taxon>
        <taxon>Glomeraceae</taxon>
        <taxon>Rhizophagus</taxon>
    </lineage>
</organism>
<name>A0A2N1MGI5_9GLOM</name>
<protein>
    <submittedName>
        <fullName evidence="1">Uncharacterized protein</fullName>
    </submittedName>
</protein>
<dbReference type="VEuPathDB" id="FungiDB:RhiirA1_523819"/>
<proteinExistence type="predicted"/>
<reference evidence="1 2" key="1">
    <citation type="submission" date="2016-04" db="EMBL/GenBank/DDBJ databases">
        <title>Genome analyses suggest a sexual origin of heterokaryosis in a supposedly ancient asexual fungus.</title>
        <authorList>
            <person name="Ropars J."/>
            <person name="Sedzielewska K."/>
            <person name="Noel J."/>
            <person name="Charron P."/>
            <person name="Farinelli L."/>
            <person name="Marton T."/>
            <person name="Kruger M."/>
            <person name="Pelin A."/>
            <person name="Brachmann A."/>
            <person name="Corradi N."/>
        </authorList>
    </citation>
    <scope>NUCLEOTIDE SEQUENCE [LARGE SCALE GENOMIC DNA]</scope>
    <source>
        <strain evidence="1 2">C2</strain>
    </source>
</reference>
<dbReference type="VEuPathDB" id="FungiDB:FUN_010999"/>